<dbReference type="KEGG" id="scs:Sta7437_3362"/>
<protein>
    <recommendedName>
        <fullName evidence="3">Helicase/UvrB N-terminal domain-containing protein</fullName>
    </recommendedName>
</protein>
<proteinExistence type="predicted"/>
<dbReference type="InterPro" id="IPR027417">
    <property type="entry name" value="P-loop_NTPase"/>
</dbReference>
<evidence type="ECO:0000313" key="1">
    <source>
        <dbReference type="EMBL" id="AFZ36868.1"/>
    </source>
</evidence>
<dbReference type="SUPFAM" id="SSF52540">
    <property type="entry name" value="P-loop containing nucleoside triphosphate hydrolases"/>
    <property type="match status" value="1"/>
</dbReference>
<dbReference type="STRING" id="111780.Sta7437_3362"/>
<sequence>MINLFVARKWQKRCLRDYQTKAKKNYLLEACVSAGKTAEAVYIYDSLKTAFGWDFLLAVVPSDHLKKQYAQDAMNLFGLNLYYSGTSKRLGRLPSIDELLQKGYEGLVTSYQWLSTRGNADKLKQNIEISSAKKIP</sequence>
<accession>K9XWF2</accession>
<dbReference type="Proteomes" id="UP000010473">
    <property type="component" value="Chromosome"/>
</dbReference>
<dbReference type="AlphaFoldDB" id="K9XWF2"/>
<reference evidence="2" key="1">
    <citation type="journal article" date="2013" name="Proc. Natl. Acad. Sci. U.S.A.">
        <title>Improving the coverage of the cyanobacterial phylum using diversity-driven genome sequencing.</title>
        <authorList>
            <person name="Shih P.M."/>
            <person name="Wu D."/>
            <person name="Latifi A."/>
            <person name="Axen S.D."/>
            <person name="Fewer D.P."/>
            <person name="Talla E."/>
            <person name="Calteau A."/>
            <person name="Cai F."/>
            <person name="Tandeau de Marsac N."/>
            <person name="Rippka R."/>
            <person name="Herdman M."/>
            <person name="Sivonen K."/>
            <person name="Coursin T."/>
            <person name="Laurent T."/>
            <person name="Goodwin L."/>
            <person name="Nolan M."/>
            <person name="Davenport K.W."/>
            <person name="Han C.S."/>
            <person name="Rubin E.M."/>
            <person name="Eisen J.A."/>
            <person name="Woyke T."/>
            <person name="Gugger M."/>
            <person name="Kerfeld C.A."/>
        </authorList>
    </citation>
    <scope>NUCLEOTIDE SEQUENCE [LARGE SCALE GENOMIC DNA]</scope>
    <source>
        <strain evidence="2">ATCC 29371 / PCC 7437</strain>
    </source>
</reference>
<gene>
    <name evidence="1" type="ordered locus">Sta7437_3362</name>
</gene>
<keyword evidence="2" id="KW-1185">Reference proteome</keyword>
<dbReference type="EMBL" id="CP003653">
    <property type="protein sequence ID" value="AFZ36868.1"/>
    <property type="molecule type" value="Genomic_DNA"/>
</dbReference>
<dbReference type="RefSeq" id="WP_015194530.1">
    <property type="nucleotide sequence ID" value="NC_019748.1"/>
</dbReference>
<dbReference type="HOGENOM" id="CLU_1874163_0_0_3"/>
<evidence type="ECO:0000313" key="2">
    <source>
        <dbReference type="Proteomes" id="UP000010473"/>
    </source>
</evidence>
<dbReference type="Gene3D" id="3.40.50.300">
    <property type="entry name" value="P-loop containing nucleotide triphosphate hydrolases"/>
    <property type="match status" value="1"/>
</dbReference>
<dbReference type="eggNOG" id="COG1061">
    <property type="taxonomic scope" value="Bacteria"/>
</dbReference>
<organism evidence="1 2">
    <name type="scientific">Stanieria cyanosphaera (strain ATCC 29371 / PCC 7437)</name>
    <dbReference type="NCBI Taxonomy" id="111780"/>
    <lineage>
        <taxon>Bacteria</taxon>
        <taxon>Bacillati</taxon>
        <taxon>Cyanobacteriota</taxon>
        <taxon>Cyanophyceae</taxon>
        <taxon>Pleurocapsales</taxon>
        <taxon>Dermocarpellaceae</taxon>
        <taxon>Stanieria</taxon>
    </lineage>
</organism>
<evidence type="ECO:0008006" key="3">
    <source>
        <dbReference type="Google" id="ProtNLM"/>
    </source>
</evidence>
<dbReference type="OrthoDB" id="9802848at2"/>
<name>K9XWF2_STAC7</name>